<reference evidence="4" key="1">
    <citation type="submission" date="2021-02" db="EMBL/GenBank/DDBJ databases">
        <title>Genome sequence Cadophora malorum strain M34.</title>
        <authorList>
            <person name="Stefanovic E."/>
            <person name="Vu D."/>
            <person name="Scully C."/>
            <person name="Dijksterhuis J."/>
            <person name="Roader J."/>
            <person name="Houbraken J."/>
        </authorList>
    </citation>
    <scope>NUCLEOTIDE SEQUENCE</scope>
    <source>
        <strain evidence="4">M34</strain>
    </source>
</reference>
<dbReference type="AlphaFoldDB" id="A0A8H7W2S0"/>
<dbReference type="Proteomes" id="UP000664132">
    <property type="component" value="Unassembled WGS sequence"/>
</dbReference>
<dbReference type="Pfam" id="PF03972">
    <property type="entry name" value="MmgE_PrpD_N"/>
    <property type="match status" value="1"/>
</dbReference>
<dbReference type="EMBL" id="JAFJYH010000215">
    <property type="protein sequence ID" value="KAG4415631.1"/>
    <property type="molecule type" value="Genomic_DNA"/>
</dbReference>
<dbReference type="OrthoDB" id="10267976at2759"/>
<accession>A0A8H7W2S0</accession>
<dbReference type="GO" id="GO:0016829">
    <property type="term" value="F:lyase activity"/>
    <property type="evidence" value="ECO:0007669"/>
    <property type="project" value="InterPro"/>
</dbReference>
<sequence length="434" mass="46685">MATHHLASWASTLKHSELSPDVIAAAVRSFYNWAGCAIGGSNHPATTIAYRSLKPFFGAPSASLLGFEGGARIDAQHAALLNGISSHVHDYDDTHLDTIIHPTGPVASAILAIAEWKGWHITSTTGSIGAAVGVSKLLSLSSTQTAHAIGIAATQVTGLREMFGSHTKSFHPGRAAQNGLLAAMLAQNGYESSEEALEAKRGWANVVGSTKDEIPKSLEKWIGMETPGGAGDFGLPSKTHTGRWEVLRNSFKPFPCGIVIHPILDGCVQLHGELASQDIKITEIDRVDLIVHPLVLELTGKTKPRDGLQAKFSVYHSAAIALLYGKGTPAQFEDAVVQDSQVISIRDKVKALVSDSLRADEARIMITLQDRRTTEKHVEHAIGSKEVPLTEAQLEEKFKNQCESILGEKLDRVSKALWDVESAVDIRDVIKIAE</sequence>
<protein>
    <recommendedName>
        <fullName evidence="6">2-methylcitrate dehydratase PrpD</fullName>
    </recommendedName>
</protein>
<dbReference type="InterPro" id="IPR045336">
    <property type="entry name" value="MmgE_PrpD_N"/>
</dbReference>
<gene>
    <name evidence="4" type="ORF">IFR04_011245</name>
</gene>
<dbReference type="InterPro" id="IPR042188">
    <property type="entry name" value="MmgE/PrpD_sf_2"/>
</dbReference>
<evidence type="ECO:0000313" key="5">
    <source>
        <dbReference type="Proteomes" id="UP000664132"/>
    </source>
</evidence>
<dbReference type="Pfam" id="PF19305">
    <property type="entry name" value="MmgE_PrpD_C"/>
    <property type="match status" value="1"/>
</dbReference>
<evidence type="ECO:0000256" key="1">
    <source>
        <dbReference type="ARBA" id="ARBA00006174"/>
    </source>
</evidence>
<evidence type="ECO:0008006" key="6">
    <source>
        <dbReference type="Google" id="ProtNLM"/>
    </source>
</evidence>
<dbReference type="InterPro" id="IPR005656">
    <property type="entry name" value="MmgE_PrpD"/>
</dbReference>
<proteinExistence type="inferred from homology"/>
<comment type="similarity">
    <text evidence="1">Belongs to the PrpD family.</text>
</comment>
<dbReference type="SUPFAM" id="SSF103378">
    <property type="entry name" value="2-methylcitrate dehydratase PrpD"/>
    <property type="match status" value="1"/>
</dbReference>
<evidence type="ECO:0000259" key="3">
    <source>
        <dbReference type="Pfam" id="PF19305"/>
    </source>
</evidence>
<dbReference type="Gene3D" id="3.30.1330.120">
    <property type="entry name" value="2-methylcitrate dehydratase PrpD"/>
    <property type="match status" value="1"/>
</dbReference>
<name>A0A8H7W2S0_9HELO</name>
<keyword evidence="5" id="KW-1185">Reference proteome</keyword>
<comment type="caution">
    <text evidence="4">The sequence shown here is derived from an EMBL/GenBank/DDBJ whole genome shotgun (WGS) entry which is preliminary data.</text>
</comment>
<dbReference type="InterPro" id="IPR045337">
    <property type="entry name" value="MmgE_PrpD_C"/>
</dbReference>
<dbReference type="PANTHER" id="PTHR16943">
    <property type="entry name" value="2-METHYLCITRATE DEHYDRATASE-RELATED"/>
    <property type="match status" value="1"/>
</dbReference>
<organism evidence="4 5">
    <name type="scientific">Cadophora malorum</name>
    <dbReference type="NCBI Taxonomy" id="108018"/>
    <lineage>
        <taxon>Eukaryota</taxon>
        <taxon>Fungi</taxon>
        <taxon>Dikarya</taxon>
        <taxon>Ascomycota</taxon>
        <taxon>Pezizomycotina</taxon>
        <taxon>Leotiomycetes</taxon>
        <taxon>Helotiales</taxon>
        <taxon>Ploettnerulaceae</taxon>
        <taxon>Cadophora</taxon>
    </lineage>
</organism>
<evidence type="ECO:0000259" key="2">
    <source>
        <dbReference type="Pfam" id="PF03972"/>
    </source>
</evidence>
<evidence type="ECO:0000313" key="4">
    <source>
        <dbReference type="EMBL" id="KAG4415631.1"/>
    </source>
</evidence>
<dbReference type="InterPro" id="IPR036148">
    <property type="entry name" value="MmgE/PrpD_sf"/>
</dbReference>
<dbReference type="Gene3D" id="1.10.4100.10">
    <property type="entry name" value="2-methylcitrate dehydratase PrpD"/>
    <property type="match status" value="2"/>
</dbReference>
<feature type="domain" description="MmgE/PrpD N-terminal" evidence="2">
    <location>
        <begin position="5"/>
        <end position="118"/>
    </location>
</feature>
<feature type="domain" description="MmgE/PrpD C-terminal" evidence="3">
    <location>
        <begin position="254"/>
        <end position="415"/>
    </location>
</feature>
<dbReference type="PANTHER" id="PTHR16943:SF8">
    <property type="entry name" value="2-METHYLCITRATE DEHYDRATASE"/>
    <property type="match status" value="1"/>
</dbReference>
<dbReference type="InterPro" id="IPR042183">
    <property type="entry name" value="MmgE/PrpD_sf_1"/>
</dbReference>